<name>X6NP09_RETFI</name>
<sequence length="156" mass="17864">MSDYSHFCEKLGYNPLQSKPFAPYITSAIIIEWLVVNEAALTNRAQCTAIYNSMLTYVCGGNTRSGKYIGILETANAGHLLCLSDEMLIWQHECLALHGFLICKKWEDLHLFDLPFPTRSYMFIKSLRHDTAFSTKREDTQNDIIQQKPLLAKKID</sequence>
<proteinExistence type="predicted"/>
<dbReference type="Proteomes" id="UP000023152">
    <property type="component" value="Unassembled WGS sequence"/>
</dbReference>
<reference evidence="1 2" key="1">
    <citation type="journal article" date="2013" name="Curr. Biol.">
        <title>The Genome of the Foraminiferan Reticulomyxa filosa.</title>
        <authorList>
            <person name="Glockner G."/>
            <person name="Hulsmann N."/>
            <person name="Schleicher M."/>
            <person name="Noegel A.A."/>
            <person name="Eichinger L."/>
            <person name="Gallinger C."/>
            <person name="Pawlowski J."/>
            <person name="Sierra R."/>
            <person name="Euteneuer U."/>
            <person name="Pillet L."/>
            <person name="Moustafa A."/>
            <person name="Platzer M."/>
            <person name="Groth M."/>
            <person name="Szafranski K."/>
            <person name="Schliwa M."/>
        </authorList>
    </citation>
    <scope>NUCLEOTIDE SEQUENCE [LARGE SCALE GENOMIC DNA]</scope>
</reference>
<protein>
    <submittedName>
        <fullName evidence="1">Uncharacterized protein</fullName>
    </submittedName>
</protein>
<comment type="caution">
    <text evidence="1">The sequence shown here is derived from an EMBL/GenBank/DDBJ whole genome shotgun (WGS) entry which is preliminary data.</text>
</comment>
<accession>X6NP09</accession>
<dbReference type="EMBL" id="ASPP01006922">
    <property type="protein sequence ID" value="ETO28010.1"/>
    <property type="molecule type" value="Genomic_DNA"/>
</dbReference>
<evidence type="ECO:0000313" key="1">
    <source>
        <dbReference type="EMBL" id="ETO28010.1"/>
    </source>
</evidence>
<gene>
    <name evidence="1" type="ORF">RFI_09123</name>
</gene>
<keyword evidence="2" id="KW-1185">Reference proteome</keyword>
<evidence type="ECO:0000313" key="2">
    <source>
        <dbReference type="Proteomes" id="UP000023152"/>
    </source>
</evidence>
<organism evidence="1 2">
    <name type="scientific">Reticulomyxa filosa</name>
    <dbReference type="NCBI Taxonomy" id="46433"/>
    <lineage>
        <taxon>Eukaryota</taxon>
        <taxon>Sar</taxon>
        <taxon>Rhizaria</taxon>
        <taxon>Retaria</taxon>
        <taxon>Foraminifera</taxon>
        <taxon>Monothalamids</taxon>
        <taxon>Reticulomyxidae</taxon>
        <taxon>Reticulomyxa</taxon>
    </lineage>
</organism>
<dbReference type="AlphaFoldDB" id="X6NP09"/>